<dbReference type="InterPro" id="IPR040423">
    <property type="entry name" value="PEA_transferase"/>
</dbReference>
<evidence type="ECO:0000256" key="1">
    <source>
        <dbReference type="SAM" id="Phobius"/>
    </source>
</evidence>
<feature type="transmembrane region" description="Helical" evidence="1">
    <location>
        <begin position="20"/>
        <end position="45"/>
    </location>
</feature>
<evidence type="ECO:0000313" key="3">
    <source>
        <dbReference type="Proteomes" id="UP000401081"/>
    </source>
</evidence>
<keyword evidence="1" id="KW-0812">Transmembrane</keyword>
<proteinExistence type="predicted"/>
<organism evidence="2 3">
    <name type="scientific">Kluyvera cryocrescens</name>
    <name type="common">Kluyvera citrophila</name>
    <dbReference type="NCBI Taxonomy" id="580"/>
    <lineage>
        <taxon>Bacteria</taxon>
        <taxon>Pseudomonadati</taxon>
        <taxon>Pseudomonadota</taxon>
        <taxon>Gammaproteobacteria</taxon>
        <taxon>Enterobacterales</taxon>
        <taxon>Enterobacteriaceae</taxon>
        <taxon>Kluyvera</taxon>
    </lineage>
</organism>
<keyword evidence="2" id="KW-0808">Transferase</keyword>
<evidence type="ECO:0000313" key="2">
    <source>
        <dbReference type="EMBL" id="VFS62610.1"/>
    </source>
</evidence>
<dbReference type="PANTHER" id="PTHR30443">
    <property type="entry name" value="INNER MEMBRANE PROTEIN"/>
    <property type="match status" value="1"/>
</dbReference>
<dbReference type="PANTHER" id="PTHR30443:SF4">
    <property type="entry name" value="PHOSPHOETHANOLAMINE TRANSFERASE OPGE-RELATED"/>
    <property type="match status" value="1"/>
</dbReference>
<keyword evidence="1" id="KW-1133">Transmembrane helix</keyword>
<dbReference type="EC" id="2.7.-.-" evidence="2"/>
<dbReference type="GO" id="GO:0009244">
    <property type="term" value="P:lipopolysaccharide core region biosynthetic process"/>
    <property type="evidence" value="ECO:0007669"/>
    <property type="project" value="TreeGrafter"/>
</dbReference>
<name>A0A485APK4_KLUCR</name>
<dbReference type="AlphaFoldDB" id="A0A485APK4"/>
<dbReference type="GO" id="GO:0005886">
    <property type="term" value="C:plasma membrane"/>
    <property type="evidence" value="ECO:0007669"/>
    <property type="project" value="UniProtKB-SubCell"/>
</dbReference>
<dbReference type="GO" id="GO:0016776">
    <property type="term" value="F:phosphotransferase activity, phosphate group as acceptor"/>
    <property type="evidence" value="ECO:0007669"/>
    <property type="project" value="TreeGrafter"/>
</dbReference>
<reference evidence="2 3" key="1">
    <citation type="submission" date="2019-03" db="EMBL/GenBank/DDBJ databases">
        <authorList>
            <consortium name="Pathogen Informatics"/>
        </authorList>
    </citation>
    <scope>NUCLEOTIDE SEQUENCE [LARGE SCALE GENOMIC DNA]</scope>
    <source>
        <strain evidence="2 3">NCTC12993</strain>
    </source>
</reference>
<dbReference type="Proteomes" id="UP000401081">
    <property type="component" value="Unassembled WGS sequence"/>
</dbReference>
<feature type="transmembrane region" description="Helical" evidence="1">
    <location>
        <begin position="96"/>
        <end position="119"/>
    </location>
</feature>
<feature type="transmembrane region" description="Helical" evidence="1">
    <location>
        <begin position="57"/>
        <end position="76"/>
    </location>
</feature>
<sequence>MAARGLTVSPWTGFYFLQSILINLALGYPFSLLYAVAFTCVLHLLWRTLPKVQKVILGVYSLVAALYFPFSTAYGAPNFNTLLALHSTNMEESTEIFTIFPWYSYLVGIFIFVLGVIAVRRKPVAKTRWKLMDTLCLLFSIGVFFVQPIQNQLYGGVFKTPKTVATQRFAL</sequence>
<keyword evidence="1" id="KW-0472">Membrane</keyword>
<protein>
    <submittedName>
        <fullName evidence="2">Phosphoethanolamine transferase ybiP</fullName>
        <ecNumber evidence="2">2.7.-.-</ecNumber>
    </submittedName>
</protein>
<accession>A0A485APK4</accession>
<gene>
    <name evidence="2" type="primary">ybiP_1</name>
    <name evidence="2" type="ORF">NCTC12993_02158</name>
</gene>
<feature type="transmembrane region" description="Helical" evidence="1">
    <location>
        <begin position="131"/>
        <end position="149"/>
    </location>
</feature>
<dbReference type="EMBL" id="CAADJD010000016">
    <property type="protein sequence ID" value="VFS62610.1"/>
    <property type="molecule type" value="Genomic_DNA"/>
</dbReference>
<keyword evidence="3" id="KW-1185">Reference proteome</keyword>